<dbReference type="Pfam" id="PF13932">
    <property type="entry name" value="SAM_GIDA_C"/>
    <property type="match status" value="1"/>
</dbReference>
<dbReference type="HAMAP" id="MF_00129">
    <property type="entry name" value="MnmG_GidA"/>
    <property type="match status" value="1"/>
</dbReference>
<dbReference type="Pfam" id="PF21680">
    <property type="entry name" value="GIDA_C_1st"/>
    <property type="match status" value="1"/>
</dbReference>
<dbReference type="PANTHER" id="PTHR11806">
    <property type="entry name" value="GLUCOSE INHIBITED DIVISION PROTEIN A"/>
    <property type="match status" value="1"/>
</dbReference>
<feature type="binding site" evidence="12">
    <location>
        <position position="182"/>
    </location>
    <ligand>
        <name>FAD</name>
        <dbReference type="ChEBI" id="CHEBI:57692"/>
    </ligand>
</feature>
<dbReference type="Gene3D" id="1.10.150.570">
    <property type="entry name" value="GidA associated domain, C-terminal subdomain"/>
    <property type="match status" value="1"/>
</dbReference>
<dbReference type="PROSITE" id="PS01280">
    <property type="entry name" value="GIDA_1"/>
    <property type="match status" value="1"/>
</dbReference>
<dbReference type="InterPro" id="IPR040131">
    <property type="entry name" value="MnmG_N"/>
</dbReference>
<evidence type="ECO:0000256" key="8">
    <source>
        <dbReference type="ARBA" id="ARBA00022827"/>
    </source>
</evidence>
<dbReference type="InterPro" id="IPR002218">
    <property type="entry name" value="MnmG-rel"/>
</dbReference>
<dbReference type="InterPro" id="IPR044920">
    <property type="entry name" value="MnmG_C_subdom_sf"/>
</dbReference>
<dbReference type="GO" id="GO:0002098">
    <property type="term" value="P:tRNA wobble uridine modification"/>
    <property type="evidence" value="ECO:0007669"/>
    <property type="project" value="InterPro"/>
</dbReference>
<dbReference type="InterPro" id="IPR049312">
    <property type="entry name" value="GIDA_C_N"/>
</dbReference>
<dbReference type="GO" id="GO:0030488">
    <property type="term" value="P:tRNA methylation"/>
    <property type="evidence" value="ECO:0007669"/>
    <property type="project" value="TreeGrafter"/>
</dbReference>
<sequence length="628" mass="70037">MQTYDAGSYDVIVVGAGHAGVEAGLASARIGAKTLMLTINLDMVAFMPCNPSVGGPAKGVVVREIDALGGEMGRNTDKTHIQMRMLNTGKGPAVRALRAQSDKWDYQHEMKHTIEKEEHLTLRQGLVDRLVIEDGVCKGVITNSGAIYHAKTVVLTTGTFSRGEIIVGELRYSSGPNNQQPSIKLSEHLEELGFELRRFKTGTPPRVKSSSIDYSQTEIQPGDDVPRAFSYETVDFIMDQLPCWLTYTNEETHQIIEKNLHRSPMFTATKKGTGARYCPSIEDKIVRFSDKPRHQIFLEPEGRNTEEVYVQGLSTSLPEDVQREMLATIPGLENVEMMRVGYAIEYDAVMPDQLWPSLETKRVENLYTAGQLNGTSGYEEAAGQGLMAGINAARRASGKEPIVLGRDEAYIGVLIDDLVTKGTEEPYRLLTSRAEYRLLLRHDNADLRLTEIGHEIGLISDERYARFVAKREAIEAEKERLKTTRIKPTAEVQKMLVDMGSTELKDGVLAADFLRRPEITYDILMGIVSRETSLTPDIEEQVEIQIKYEGYIEKSLNQVEKMKRMEDKKIPENIDYDAIGSLATEALEKLKKIQPLSIAQASRISGVNPADISILLVYIEQGKIAKVK</sequence>
<feature type="binding site" evidence="12">
    <location>
        <position position="371"/>
    </location>
    <ligand>
        <name>FAD</name>
        <dbReference type="ChEBI" id="CHEBI:57692"/>
    </ligand>
</feature>
<dbReference type="SMART" id="SM01228">
    <property type="entry name" value="GIDA_assoc_3"/>
    <property type="match status" value="1"/>
</dbReference>
<dbReference type="FunFam" id="3.50.50.60:FF:000002">
    <property type="entry name" value="tRNA uridine 5-carboxymethylaminomethyl modification enzyme MnmG"/>
    <property type="match status" value="1"/>
</dbReference>
<dbReference type="PROSITE" id="PS01281">
    <property type="entry name" value="GIDA_2"/>
    <property type="match status" value="1"/>
</dbReference>
<evidence type="ECO:0000256" key="10">
    <source>
        <dbReference type="ARBA" id="ARBA00025948"/>
    </source>
</evidence>
<feature type="binding site" evidence="12">
    <location>
        <begin position="274"/>
        <end position="288"/>
    </location>
    <ligand>
        <name>NAD(+)</name>
        <dbReference type="ChEBI" id="CHEBI:57540"/>
    </ligand>
</feature>
<evidence type="ECO:0000256" key="2">
    <source>
        <dbReference type="ARBA" id="ARBA00003717"/>
    </source>
</evidence>
<dbReference type="Pfam" id="PF01134">
    <property type="entry name" value="GIDA"/>
    <property type="match status" value="1"/>
</dbReference>
<evidence type="ECO:0000256" key="1">
    <source>
        <dbReference type="ARBA" id="ARBA00001974"/>
    </source>
</evidence>
<proteinExistence type="inferred from homology"/>
<dbReference type="GO" id="GO:0005829">
    <property type="term" value="C:cytosol"/>
    <property type="evidence" value="ECO:0007669"/>
    <property type="project" value="TreeGrafter"/>
</dbReference>
<keyword evidence="8 12" id="KW-0274">FAD</keyword>
<evidence type="ECO:0000313" key="14">
    <source>
        <dbReference type="Proteomes" id="UP000553016"/>
    </source>
</evidence>
<organism evidence="13 14">
    <name type="scientific">Listeria booriae</name>
    <dbReference type="NCBI Taxonomy" id="1552123"/>
    <lineage>
        <taxon>Bacteria</taxon>
        <taxon>Bacillati</taxon>
        <taxon>Bacillota</taxon>
        <taxon>Bacilli</taxon>
        <taxon>Bacillales</taxon>
        <taxon>Listeriaceae</taxon>
        <taxon>Listeria</taxon>
    </lineage>
</organism>
<keyword evidence="7 12" id="KW-0819">tRNA processing</keyword>
<dbReference type="InterPro" id="IPR026904">
    <property type="entry name" value="MnmG_C"/>
</dbReference>
<evidence type="ECO:0000313" key="13">
    <source>
        <dbReference type="EMBL" id="MBC2240363.1"/>
    </source>
</evidence>
<evidence type="ECO:0000256" key="12">
    <source>
        <dbReference type="HAMAP-Rule" id="MF_00129"/>
    </source>
</evidence>
<evidence type="ECO:0000256" key="6">
    <source>
        <dbReference type="ARBA" id="ARBA00022630"/>
    </source>
</evidence>
<comment type="caution">
    <text evidence="13">The sequence shown here is derived from an EMBL/GenBank/DDBJ whole genome shotgun (WGS) entry which is preliminary data.</text>
</comment>
<protein>
    <recommendedName>
        <fullName evidence="4 12">tRNA uridine 5-carboxymethylaminomethyl modification enzyme MnmG</fullName>
    </recommendedName>
    <alternativeName>
        <fullName evidence="11 12">Glucose-inhibited division protein A</fullName>
    </alternativeName>
</protein>
<dbReference type="Proteomes" id="UP000553016">
    <property type="component" value="Unassembled WGS sequence"/>
</dbReference>
<feature type="binding site" evidence="12">
    <location>
        <begin position="15"/>
        <end position="20"/>
    </location>
    <ligand>
        <name>FAD</name>
        <dbReference type="ChEBI" id="CHEBI:57692"/>
    </ligand>
</feature>
<dbReference type="PRINTS" id="PR00411">
    <property type="entry name" value="PNDRDTASEI"/>
</dbReference>
<dbReference type="SUPFAM" id="SSF51905">
    <property type="entry name" value="FAD/NAD(P)-binding domain"/>
    <property type="match status" value="1"/>
</dbReference>
<dbReference type="InterPro" id="IPR004416">
    <property type="entry name" value="MnmG"/>
</dbReference>
<gene>
    <name evidence="12 13" type="primary">mnmG</name>
    <name evidence="12" type="synonym">gidA</name>
    <name evidence="13" type="ORF">HCB35_07730</name>
</gene>
<name>A0A842DTZ8_9LIST</name>
<dbReference type="GO" id="GO:0050660">
    <property type="term" value="F:flavin adenine dinucleotide binding"/>
    <property type="evidence" value="ECO:0007669"/>
    <property type="project" value="UniProtKB-UniRule"/>
</dbReference>
<dbReference type="FunFam" id="1.10.150.570:FF:000001">
    <property type="entry name" value="tRNA uridine 5-carboxymethylaminomethyl modification enzyme MnmG"/>
    <property type="match status" value="1"/>
</dbReference>
<accession>A0A842DTZ8</accession>
<dbReference type="FunFam" id="3.50.50.60:FF:000063">
    <property type="entry name" value="tRNA uridine 5-carboxymethylaminomethyl modification enzyme MnmG"/>
    <property type="match status" value="1"/>
</dbReference>
<dbReference type="AlphaFoldDB" id="A0A842DTZ8"/>
<keyword evidence="9 12" id="KW-0520">NAD</keyword>
<evidence type="ECO:0000256" key="7">
    <source>
        <dbReference type="ARBA" id="ARBA00022694"/>
    </source>
</evidence>
<evidence type="ECO:0000256" key="11">
    <source>
        <dbReference type="ARBA" id="ARBA00031800"/>
    </source>
</evidence>
<evidence type="ECO:0000256" key="4">
    <source>
        <dbReference type="ARBA" id="ARBA00020461"/>
    </source>
</evidence>
<dbReference type="InterPro" id="IPR020595">
    <property type="entry name" value="MnmG-rel_CS"/>
</dbReference>
<keyword evidence="6 12" id="KW-0285">Flavoprotein</keyword>
<evidence type="ECO:0000256" key="3">
    <source>
        <dbReference type="ARBA" id="ARBA00007653"/>
    </source>
</evidence>
<comment type="cofactor">
    <cofactor evidence="1 12">
        <name>FAD</name>
        <dbReference type="ChEBI" id="CHEBI:57692"/>
    </cofactor>
</comment>
<dbReference type="RefSeq" id="WP_185516542.1">
    <property type="nucleotide sequence ID" value="NZ_JAARXL010000001.1"/>
</dbReference>
<dbReference type="InterPro" id="IPR036188">
    <property type="entry name" value="FAD/NAD-bd_sf"/>
</dbReference>
<comment type="similarity">
    <text evidence="3 12">Belongs to the MnmG family.</text>
</comment>
<dbReference type="Gene3D" id="3.50.50.60">
    <property type="entry name" value="FAD/NAD(P)-binding domain"/>
    <property type="match status" value="2"/>
</dbReference>
<dbReference type="Gene3D" id="1.10.10.1800">
    <property type="entry name" value="tRNA uridine 5-carboxymethylaminomethyl modification enzyme MnmG/GidA"/>
    <property type="match status" value="1"/>
</dbReference>
<comment type="subunit">
    <text evidence="10 12">Homodimer. Heterotetramer of two MnmE and two MnmG subunits.</text>
</comment>
<dbReference type="NCBIfam" id="TIGR00136">
    <property type="entry name" value="mnmG_gidA"/>
    <property type="match status" value="1"/>
</dbReference>
<comment type="function">
    <text evidence="2 12">NAD-binding protein involved in the addition of a carboxymethylaminomethyl (cmnm) group at the wobble position (U34) of certain tRNAs, forming tRNA-cmnm(5)s(2)U34.</text>
</comment>
<dbReference type="PANTHER" id="PTHR11806:SF0">
    <property type="entry name" value="PROTEIN MTO1 HOMOLOG, MITOCHONDRIAL"/>
    <property type="match status" value="1"/>
</dbReference>
<comment type="subcellular location">
    <subcellularLocation>
        <location evidence="12">Cytoplasm</location>
    </subcellularLocation>
</comment>
<dbReference type="EMBL" id="JAARZA010000003">
    <property type="protein sequence ID" value="MBC2240363.1"/>
    <property type="molecule type" value="Genomic_DNA"/>
</dbReference>
<dbReference type="InterPro" id="IPR047001">
    <property type="entry name" value="MnmG_C_subdom"/>
</dbReference>
<evidence type="ECO:0000256" key="5">
    <source>
        <dbReference type="ARBA" id="ARBA00022490"/>
    </source>
</evidence>
<dbReference type="FunFam" id="1.10.10.1800:FF:000001">
    <property type="entry name" value="tRNA uridine 5-carboxymethylaminomethyl modification enzyme MnmG"/>
    <property type="match status" value="1"/>
</dbReference>
<reference evidence="13 14" key="1">
    <citation type="submission" date="2020-03" db="EMBL/GenBank/DDBJ databases">
        <title>Soil Listeria distribution.</title>
        <authorList>
            <person name="Liao J."/>
            <person name="Wiedmann M."/>
        </authorList>
    </citation>
    <scope>NUCLEOTIDE SEQUENCE [LARGE SCALE GENOMIC DNA]</scope>
    <source>
        <strain evidence="13 14">FSL L7-0149</strain>
    </source>
</reference>
<feature type="binding site" evidence="12">
    <location>
        <position position="127"/>
    </location>
    <ligand>
        <name>FAD</name>
        <dbReference type="ChEBI" id="CHEBI:57692"/>
    </ligand>
</feature>
<evidence type="ECO:0000256" key="9">
    <source>
        <dbReference type="ARBA" id="ARBA00023027"/>
    </source>
</evidence>
<keyword evidence="5 12" id="KW-0963">Cytoplasm</keyword>